<gene>
    <name evidence="1" type="ORF">LOAG_03320</name>
</gene>
<dbReference type="InParanoid" id="A0A1S0U4X3"/>
<dbReference type="RefSeq" id="XP_003138905.1">
    <property type="nucleotide sequence ID" value="XM_003138857.1"/>
</dbReference>
<dbReference type="KEGG" id="loa:LOAG_03320"/>
<dbReference type="CTD" id="9940716"/>
<dbReference type="GeneID" id="9940716"/>
<organism evidence="1">
    <name type="scientific">Loa loa</name>
    <name type="common">Eye worm</name>
    <name type="synonym">Filaria loa</name>
    <dbReference type="NCBI Taxonomy" id="7209"/>
    <lineage>
        <taxon>Eukaryota</taxon>
        <taxon>Metazoa</taxon>
        <taxon>Ecdysozoa</taxon>
        <taxon>Nematoda</taxon>
        <taxon>Chromadorea</taxon>
        <taxon>Rhabditida</taxon>
        <taxon>Spirurina</taxon>
        <taxon>Spiruromorpha</taxon>
        <taxon>Filarioidea</taxon>
        <taxon>Onchocercidae</taxon>
        <taxon>Loa</taxon>
    </lineage>
</organism>
<proteinExistence type="predicted"/>
<reference evidence="1" key="1">
    <citation type="submission" date="2012-04" db="EMBL/GenBank/DDBJ databases">
        <title>The Genome Sequence of Loa loa.</title>
        <authorList>
            <consortium name="The Broad Institute Genome Sequencing Platform"/>
            <consortium name="Broad Institute Genome Sequencing Center for Infectious Disease"/>
            <person name="Nutman T.B."/>
            <person name="Fink D.L."/>
            <person name="Russ C."/>
            <person name="Young S."/>
            <person name="Zeng Q."/>
            <person name="Gargeya S."/>
            <person name="Alvarado L."/>
            <person name="Berlin A."/>
            <person name="Chapman S.B."/>
            <person name="Chen Z."/>
            <person name="Freedman E."/>
            <person name="Gellesch M."/>
            <person name="Goldberg J."/>
            <person name="Griggs A."/>
            <person name="Gujja S."/>
            <person name="Heilman E.R."/>
            <person name="Heiman D."/>
            <person name="Howarth C."/>
            <person name="Mehta T."/>
            <person name="Neiman D."/>
            <person name="Pearson M."/>
            <person name="Roberts A."/>
            <person name="Saif S."/>
            <person name="Shea T."/>
            <person name="Shenoy N."/>
            <person name="Sisk P."/>
            <person name="Stolte C."/>
            <person name="Sykes S."/>
            <person name="White J."/>
            <person name="Yandava C."/>
            <person name="Haas B."/>
            <person name="Henn M.R."/>
            <person name="Nusbaum C."/>
            <person name="Birren B."/>
        </authorList>
    </citation>
    <scope>NUCLEOTIDE SEQUENCE [LARGE SCALE GENOMIC DNA]</scope>
</reference>
<evidence type="ECO:0000313" key="1">
    <source>
        <dbReference type="EMBL" id="EFO25159.1"/>
    </source>
</evidence>
<sequence length="162" mass="19018">VRTGDRELLDLVIIDVLKSIGQTQLHLTAIHAQSIYLIPKRIPQLLHNYQLTTPLNINELLAPFIYQEMPNLYLRGTAQNQQLGTVVSMNQFAFRTWTGPCKTLELKRLNYNFLNDAPGTIYYIQLEKDNFRRRHTFYMQKILSIYGSLCINLHLYRLDYTI</sequence>
<protein>
    <submittedName>
        <fullName evidence="1">Uncharacterized protein</fullName>
    </submittedName>
</protein>
<feature type="non-terminal residue" evidence="1">
    <location>
        <position position="1"/>
    </location>
</feature>
<name>A0A1S0U4X3_LOALO</name>
<dbReference type="AlphaFoldDB" id="A0A1S0U4X3"/>
<accession>A0A1S0U4X3</accession>
<dbReference type="EMBL" id="JH712072">
    <property type="protein sequence ID" value="EFO25159.1"/>
    <property type="molecule type" value="Genomic_DNA"/>
</dbReference>